<dbReference type="Proteomes" id="UP001139971">
    <property type="component" value="Unassembled WGS sequence"/>
</dbReference>
<dbReference type="Gene3D" id="3.40.30.160">
    <property type="entry name" value="Collagenase ColT, N-terminal domain"/>
    <property type="match status" value="1"/>
</dbReference>
<feature type="domain" description="Peptidase M9 collagenase N-terminal" evidence="16">
    <location>
        <begin position="90"/>
        <end position="271"/>
    </location>
</feature>
<keyword evidence="18" id="KW-1185">Reference proteome</keyword>
<dbReference type="GO" id="GO:0004222">
    <property type="term" value="F:metalloendopeptidase activity"/>
    <property type="evidence" value="ECO:0007669"/>
    <property type="project" value="UniProtKB-EC"/>
</dbReference>
<evidence type="ECO:0000256" key="7">
    <source>
        <dbReference type="ARBA" id="ARBA00022723"/>
    </source>
</evidence>
<evidence type="ECO:0000313" key="18">
    <source>
        <dbReference type="Proteomes" id="UP001139971"/>
    </source>
</evidence>
<dbReference type="Pfam" id="PF01752">
    <property type="entry name" value="Peptidase_M9"/>
    <property type="match status" value="1"/>
</dbReference>
<keyword evidence="5" id="KW-0964">Secreted</keyword>
<evidence type="ECO:0000256" key="11">
    <source>
        <dbReference type="ARBA" id="ARBA00023049"/>
    </source>
</evidence>
<dbReference type="PRINTS" id="PR00931">
    <property type="entry name" value="MICOLLPTASE"/>
</dbReference>
<comment type="caution">
    <text evidence="17">The sequence shown here is derived from an EMBL/GenBank/DDBJ whole genome shotgun (WGS) entry which is preliminary data.</text>
</comment>
<organism evidence="17 18">
    <name type="scientific">Tahibacter soli</name>
    <dbReference type="NCBI Taxonomy" id="2983605"/>
    <lineage>
        <taxon>Bacteria</taxon>
        <taxon>Pseudomonadati</taxon>
        <taxon>Pseudomonadota</taxon>
        <taxon>Gammaproteobacteria</taxon>
        <taxon>Lysobacterales</taxon>
        <taxon>Rhodanobacteraceae</taxon>
        <taxon>Tahibacter</taxon>
    </lineage>
</organism>
<feature type="chain" id="PRO_5040998077" description="microbial collagenase" evidence="14">
    <location>
        <begin position="28"/>
        <end position="776"/>
    </location>
</feature>
<keyword evidence="11" id="KW-0482">Metalloprotease</keyword>
<dbReference type="Pfam" id="PF04151">
    <property type="entry name" value="PPC"/>
    <property type="match status" value="1"/>
</dbReference>
<dbReference type="Gene3D" id="1.10.390.20">
    <property type="match status" value="1"/>
</dbReference>
<evidence type="ECO:0000256" key="14">
    <source>
        <dbReference type="SAM" id="SignalP"/>
    </source>
</evidence>
<keyword evidence="7" id="KW-0479">Metal-binding</keyword>
<evidence type="ECO:0000256" key="9">
    <source>
        <dbReference type="ARBA" id="ARBA00022801"/>
    </source>
</evidence>
<dbReference type="PANTHER" id="PTHR13062">
    <property type="entry name" value="COLLAGENASE"/>
    <property type="match status" value="1"/>
</dbReference>
<evidence type="ECO:0000256" key="3">
    <source>
        <dbReference type="ARBA" id="ARBA00004613"/>
    </source>
</evidence>
<evidence type="ECO:0000256" key="8">
    <source>
        <dbReference type="ARBA" id="ARBA00022729"/>
    </source>
</evidence>
<dbReference type="RefSeq" id="WP_263540695.1">
    <property type="nucleotide sequence ID" value="NZ_JAOVZO020000020.1"/>
</dbReference>
<keyword evidence="6" id="KW-0645">Protease</keyword>
<keyword evidence="10" id="KW-0862">Zinc</keyword>
<protein>
    <recommendedName>
        <fullName evidence="4">microbial collagenase</fullName>
        <ecNumber evidence="4">3.4.24.3</ecNumber>
    </recommendedName>
</protein>
<keyword evidence="8 14" id="KW-0732">Signal</keyword>
<evidence type="ECO:0000313" key="17">
    <source>
        <dbReference type="EMBL" id="MDC8015505.1"/>
    </source>
</evidence>
<evidence type="ECO:0000256" key="4">
    <source>
        <dbReference type="ARBA" id="ARBA00012653"/>
    </source>
</evidence>
<dbReference type="PANTHER" id="PTHR13062:SF9">
    <property type="entry name" value="MICROBIAL COLLAGENASE"/>
    <property type="match status" value="1"/>
</dbReference>
<evidence type="ECO:0000259" key="16">
    <source>
        <dbReference type="Pfam" id="PF08453"/>
    </source>
</evidence>
<dbReference type="Gene3D" id="2.60.120.380">
    <property type="match status" value="1"/>
</dbReference>
<evidence type="ECO:0000256" key="1">
    <source>
        <dbReference type="ARBA" id="ARBA00000424"/>
    </source>
</evidence>
<dbReference type="GO" id="GO:0005576">
    <property type="term" value="C:extracellular region"/>
    <property type="evidence" value="ECO:0007669"/>
    <property type="project" value="UniProtKB-SubCell"/>
</dbReference>
<evidence type="ECO:0000256" key="12">
    <source>
        <dbReference type="ARBA" id="ARBA00023145"/>
    </source>
</evidence>
<dbReference type="EMBL" id="JAOVZO020000020">
    <property type="protein sequence ID" value="MDC8015505.1"/>
    <property type="molecule type" value="Genomic_DNA"/>
</dbReference>
<evidence type="ECO:0000259" key="15">
    <source>
        <dbReference type="Pfam" id="PF04151"/>
    </source>
</evidence>
<dbReference type="GO" id="GO:0006508">
    <property type="term" value="P:proteolysis"/>
    <property type="evidence" value="ECO:0007669"/>
    <property type="project" value="UniProtKB-KW"/>
</dbReference>
<evidence type="ECO:0000256" key="10">
    <source>
        <dbReference type="ARBA" id="ARBA00022833"/>
    </source>
</evidence>
<dbReference type="GO" id="GO:0008270">
    <property type="term" value="F:zinc ion binding"/>
    <property type="evidence" value="ECO:0007669"/>
    <property type="project" value="InterPro"/>
</dbReference>
<dbReference type="Pfam" id="PF08453">
    <property type="entry name" value="Peptidase_M9_N"/>
    <property type="match status" value="1"/>
</dbReference>
<reference evidence="17" key="1">
    <citation type="submission" date="2023-02" db="EMBL/GenBank/DDBJ databases">
        <title>Tahibacter soli sp. nov. isolated from soil.</title>
        <authorList>
            <person name="Baek J.H."/>
            <person name="Lee J.K."/>
            <person name="Choi D.G."/>
            <person name="Jeon C.O."/>
        </authorList>
    </citation>
    <scope>NUCLEOTIDE SEQUENCE</scope>
    <source>
        <strain evidence="17">BL</strain>
    </source>
</reference>
<comment type="subcellular location">
    <subcellularLocation>
        <location evidence="3">Secreted</location>
    </subcellularLocation>
</comment>
<comment type="cofactor">
    <cofactor evidence="2">
        <name>Zn(2+)</name>
        <dbReference type="ChEBI" id="CHEBI:29105"/>
    </cofactor>
</comment>
<dbReference type="InterPro" id="IPR002169">
    <property type="entry name" value="Peptidase_M9A/M9B"/>
</dbReference>
<accession>A0A9X3YQ96</accession>
<feature type="signal peptide" evidence="14">
    <location>
        <begin position="1"/>
        <end position="27"/>
    </location>
</feature>
<evidence type="ECO:0000256" key="2">
    <source>
        <dbReference type="ARBA" id="ARBA00001947"/>
    </source>
</evidence>
<evidence type="ECO:0000256" key="5">
    <source>
        <dbReference type="ARBA" id="ARBA00022525"/>
    </source>
</evidence>
<evidence type="ECO:0000256" key="13">
    <source>
        <dbReference type="PIRSR" id="PIRSR602169-1"/>
    </source>
</evidence>
<dbReference type="EC" id="3.4.24.3" evidence="4"/>
<dbReference type="InterPro" id="IPR013661">
    <property type="entry name" value="Peptidase_M9_N_dom"/>
</dbReference>
<feature type="active site" evidence="13">
    <location>
        <position position="499"/>
    </location>
</feature>
<feature type="domain" description="Peptidase C-terminal archaeal/bacterial" evidence="15">
    <location>
        <begin position="699"/>
        <end position="760"/>
    </location>
</feature>
<dbReference type="AlphaFoldDB" id="A0A9X3YQ96"/>
<proteinExistence type="predicted"/>
<gene>
    <name evidence="17" type="ORF">OD750_023515</name>
</gene>
<dbReference type="InterPro" id="IPR007280">
    <property type="entry name" value="Peptidase_C_arc/bac"/>
</dbReference>
<comment type="catalytic activity">
    <reaction evidence="1">
        <text>Digestion of native collagen in the triple helical region at Xaa-|-Gly bonds. With synthetic peptides, a preference is shown for Gly at P3 and P1', Pro and Ala at P2 and P2', and hydroxyproline, Ala or Arg at P3'.</text>
        <dbReference type="EC" id="3.4.24.3"/>
    </reaction>
</comment>
<evidence type="ECO:0000256" key="6">
    <source>
        <dbReference type="ARBA" id="ARBA00022670"/>
    </source>
</evidence>
<name>A0A9X3YQ96_9GAMM</name>
<sequence>MYSINRLLQAGAGLALCLFGAASTVCAADDHFNQARPIPAPASTHDIARVEHVQHRALTWDERAPLPSSRDHLYRDYDRPQRADAARLACDDNLFAGVSGAALVAAVKASTTTCVNALFSIDGALGAQVFPEAKMTTIANAILADAPGYTGDNTGSMLQLVLFLRAGYYVQYGYPAQVGSYGATLRAAIRPALNAFVANGHFQDVNDAHGAVLSEFVTLIDSSGENAEQLGTVRGILDRYGPSYHASWNMKASVNNVFTVLFRGHYLPEFRTLVQGPGAGVLDTLVDFIARNKAADIGSNREYMLQNAAGELGRFLQYSGSFHTVAHPKVKAVLDSLTLGGPGGGIYVRIASVADYYDNAHCAYFNLCTFAQDLEGAILPAANARDCSATLRVRSQALTAAQLDTVCSIVGNEEGYFHTQAQTNNVPVADDNNTKLEMVIFHSSTDYETYSGVIFGNDTNNGGIYLEGDPSVVGNQARFLAYEAEWVRPTFEVWNLTHEYIHYLDGRFNWHGRFADYPMDAPASAIWYIEGFAEYISYSYRNLVNADAVDEAGNPDTFTLAQLFDTEYSTDYTRTYQWGYLATRFMFERHRDKIASLYALTRVGSYDPGYANWLNPIRTTYNAEFRAWLVCFSTNDGDTSSCGGPAGDKIFADNFGDTPAPPETPECTQADVRQLDNGCKRSNLAIAVANQRLYLLILVPAGKTSLTFTMSGGTGDADLYYRGGAWPNDTTYDQAPQLAGNAETVTVSNPAQGWHYLMLRPKTASFEGVQVSAAWQ</sequence>
<keyword evidence="9" id="KW-0378">Hydrolase</keyword>
<keyword evidence="12" id="KW-0865">Zymogen</keyword>